<evidence type="ECO:0000256" key="17">
    <source>
        <dbReference type="SAM" id="Phobius"/>
    </source>
</evidence>
<feature type="compositionally biased region" description="Basic residues" evidence="16">
    <location>
        <begin position="42"/>
        <end position="56"/>
    </location>
</feature>
<feature type="transmembrane region" description="Helical" evidence="17">
    <location>
        <begin position="679"/>
        <end position="706"/>
    </location>
</feature>
<name>A0A367KMR8_RHIST</name>
<dbReference type="InterPro" id="IPR050599">
    <property type="entry name" value="VDCC_alpha-1_subunit"/>
</dbReference>
<dbReference type="STRING" id="4846.A0A367KMR8"/>
<dbReference type="Pfam" id="PF00520">
    <property type="entry name" value="Ion_trans"/>
    <property type="match status" value="5"/>
</dbReference>
<evidence type="ECO:0000256" key="16">
    <source>
        <dbReference type="SAM" id="MobiDB-lite"/>
    </source>
</evidence>
<keyword evidence="20" id="KW-1185">Reference proteome</keyword>
<dbReference type="Gene3D" id="1.10.287.70">
    <property type="match status" value="4"/>
</dbReference>
<reference evidence="19 20" key="1">
    <citation type="journal article" date="2018" name="G3 (Bethesda)">
        <title>Phylogenetic and Phylogenomic Definition of Rhizopus Species.</title>
        <authorList>
            <person name="Gryganskyi A.P."/>
            <person name="Golan J."/>
            <person name="Dolatabadi S."/>
            <person name="Mondo S."/>
            <person name="Robb S."/>
            <person name="Idnurm A."/>
            <person name="Muszewska A."/>
            <person name="Steczkiewicz K."/>
            <person name="Masonjones S."/>
            <person name="Liao H.L."/>
            <person name="Gajdeczka M.T."/>
            <person name="Anike F."/>
            <person name="Vuek A."/>
            <person name="Anishchenko I.M."/>
            <person name="Voigt K."/>
            <person name="de Hoog G.S."/>
            <person name="Smith M.E."/>
            <person name="Heitman J."/>
            <person name="Vilgalys R."/>
            <person name="Stajich J.E."/>
        </authorList>
    </citation>
    <scope>NUCLEOTIDE SEQUENCE [LARGE SCALE GENOMIC DNA]</scope>
    <source>
        <strain evidence="19 20">LSU 92-RS-03</strain>
    </source>
</reference>
<feature type="domain" description="Ion transport" evidence="18">
    <location>
        <begin position="642"/>
        <end position="715"/>
    </location>
</feature>
<feature type="region of interest" description="Disordered" evidence="16">
    <location>
        <begin position="173"/>
        <end position="206"/>
    </location>
</feature>
<evidence type="ECO:0000313" key="19">
    <source>
        <dbReference type="EMBL" id="RCI03458.1"/>
    </source>
</evidence>
<feature type="non-terminal residue" evidence="19">
    <location>
        <position position="1701"/>
    </location>
</feature>
<feature type="transmembrane region" description="Helical" evidence="17">
    <location>
        <begin position="955"/>
        <end position="976"/>
    </location>
</feature>
<keyword evidence="13" id="KW-0407">Ion channel</keyword>
<keyword evidence="12" id="KW-0325">Glycoprotein</keyword>
<evidence type="ECO:0000259" key="18">
    <source>
        <dbReference type="Pfam" id="PF00520"/>
    </source>
</evidence>
<feature type="compositionally biased region" description="Basic and acidic residues" evidence="16">
    <location>
        <begin position="176"/>
        <end position="201"/>
    </location>
</feature>
<evidence type="ECO:0000256" key="6">
    <source>
        <dbReference type="ARBA" id="ARBA00022692"/>
    </source>
</evidence>
<evidence type="ECO:0000313" key="20">
    <source>
        <dbReference type="Proteomes" id="UP000253551"/>
    </source>
</evidence>
<dbReference type="InterPro" id="IPR027359">
    <property type="entry name" value="Volt_channel_dom_sf"/>
</dbReference>
<dbReference type="PANTHER" id="PTHR45628:SF7">
    <property type="entry name" value="VOLTAGE-DEPENDENT CALCIUM CHANNEL TYPE A SUBUNIT ALPHA-1"/>
    <property type="match status" value="1"/>
</dbReference>
<comment type="caution">
    <text evidence="19">The sequence shown here is derived from an EMBL/GenBank/DDBJ whole genome shotgun (WGS) entry which is preliminary data.</text>
</comment>
<comment type="similarity">
    <text evidence="14">Belongs to the calcium channel alpha-1 subunit (TC 1.A.1.11) family.</text>
</comment>
<dbReference type="FunFam" id="1.10.287.70:FF:000093">
    <property type="entry name" value="Calcium channel subunit Cch1"/>
    <property type="match status" value="1"/>
</dbReference>
<feature type="domain" description="Ion transport" evidence="18">
    <location>
        <begin position="1251"/>
        <end position="1505"/>
    </location>
</feature>
<feature type="domain" description="Ion transport" evidence="18">
    <location>
        <begin position="918"/>
        <end position="1199"/>
    </location>
</feature>
<feature type="transmembrane region" description="Helical" evidence="17">
    <location>
        <begin position="1380"/>
        <end position="1400"/>
    </location>
</feature>
<dbReference type="Proteomes" id="UP000253551">
    <property type="component" value="Unassembled WGS sequence"/>
</dbReference>
<evidence type="ECO:0000256" key="12">
    <source>
        <dbReference type="ARBA" id="ARBA00023180"/>
    </source>
</evidence>
<evidence type="ECO:0000256" key="14">
    <source>
        <dbReference type="ARBA" id="ARBA00061395"/>
    </source>
</evidence>
<feature type="transmembrane region" description="Helical" evidence="17">
    <location>
        <begin position="1053"/>
        <end position="1071"/>
    </location>
</feature>
<feature type="domain" description="Ion transport" evidence="18">
    <location>
        <begin position="214"/>
        <end position="470"/>
    </location>
</feature>
<feature type="transmembrane region" description="Helical" evidence="17">
    <location>
        <begin position="1319"/>
        <end position="1340"/>
    </location>
</feature>
<keyword evidence="5" id="KW-0107">Calcium channel</keyword>
<evidence type="ECO:0000256" key="9">
    <source>
        <dbReference type="ARBA" id="ARBA00022989"/>
    </source>
</evidence>
<feature type="transmembrane region" description="Helical" evidence="17">
    <location>
        <begin position="309"/>
        <end position="328"/>
    </location>
</feature>
<feature type="compositionally biased region" description="Polar residues" evidence="16">
    <location>
        <begin position="1"/>
        <end position="27"/>
    </location>
</feature>
<evidence type="ECO:0000256" key="11">
    <source>
        <dbReference type="ARBA" id="ARBA00023136"/>
    </source>
</evidence>
<evidence type="ECO:0000256" key="15">
    <source>
        <dbReference type="ARBA" id="ARBA00067459"/>
    </source>
</evidence>
<gene>
    <name evidence="19" type="primary">CCH1_2</name>
    <name evidence="19" type="ORF">CU098_000830</name>
</gene>
<proteinExistence type="inferred from homology"/>
<dbReference type="PANTHER" id="PTHR45628">
    <property type="entry name" value="VOLTAGE-DEPENDENT CALCIUM CHANNEL TYPE A SUBUNIT ALPHA-1"/>
    <property type="match status" value="1"/>
</dbReference>
<feature type="transmembrane region" description="Helical" evidence="17">
    <location>
        <begin position="509"/>
        <end position="534"/>
    </location>
</feature>
<evidence type="ECO:0000256" key="7">
    <source>
        <dbReference type="ARBA" id="ARBA00022837"/>
    </source>
</evidence>
<feature type="transmembrane region" description="Helical" evidence="17">
    <location>
        <begin position="546"/>
        <end position="564"/>
    </location>
</feature>
<dbReference type="InterPro" id="IPR005821">
    <property type="entry name" value="Ion_trans_dom"/>
</dbReference>
<feature type="transmembrane region" description="Helical" evidence="17">
    <location>
        <begin position="1168"/>
        <end position="1193"/>
    </location>
</feature>
<organism evidence="19 20">
    <name type="scientific">Rhizopus stolonifer</name>
    <name type="common">Rhizopus nigricans</name>
    <dbReference type="NCBI Taxonomy" id="4846"/>
    <lineage>
        <taxon>Eukaryota</taxon>
        <taxon>Fungi</taxon>
        <taxon>Fungi incertae sedis</taxon>
        <taxon>Mucoromycota</taxon>
        <taxon>Mucoromycotina</taxon>
        <taxon>Mucoromycetes</taxon>
        <taxon>Mucorales</taxon>
        <taxon>Mucorineae</taxon>
        <taxon>Rhizopodaceae</taxon>
        <taxon>Rhizopus</taxon>
    </lineage>
</organism>
<keyword evidence="10" id="KW-0406">Ion transport</keyword>
<evidence type="ECO:0000256" key="8">
    <source>
        <dbReference type="ARBA" id="ARBA00022882"/>
    </source>
</evidence>
<feature type="transmembrane region" description="Helical" evidence="17">
    <location>
        <begin position="643"/>
        <end position="659"/>
    </location>
</feature>
<evidence type="ECO:0000256" key="10">
    <source>
        <dbReference type="ARBA" id="ARBA00023065"/>
    </source>
</evidence>
<evidence type="ECO:0000256" key="2">
    <source>
        <dbReference type="ARBA" id="ARBA00022448"/>
    </source>
</evidence>
<feature type="transmembrane region" description="Helical" evidence="17">
    <location>
        <begin position="584"/>
        <end position="600"/>
    </location>
</feature>
<evidence type="ECO:0000256" key="5">
    <source>
        <dbReference type="ARBA" id="ARBA00022673"/>
    </source>
</evidence>
<dbReference type="SUPFAM" id="SSF81324">
    <property type="entry name" value="Voltage-gated potassium channels"/>
    <property type="match status" value="4"/>
</dbReference>
<keyword evidence="6 17" id="KW-0812">Transmembrane</keyword>
<keyword evidence="4" id="KW-0109">Calcium transport</keyword>
<evidence type="ECO:0000256" key="13">
    <source>
        <dbReference type="ARBA" id="ARBA00023303"/>
    </source>
</evidence>
<keyword evidence="3" id="KW-1003">Cell membrane</keyword>
<dbReference type="GO" id="GO:0008331">
    <property type="term" value="F:high voltage-gated calcium channel activity"/>
    <property type="evidence" value="ECO:0007669"/>
    <property type="project" value="TreeGrafter"/>
</dbReference>
<comment type="subcellular location">
    <subcellularLocation>
        <location evidence="1">Cell membrane</location>
        <topology evidence="1">Multi-pass membrane protein</topology>
    </subcellularLocation>
</comment>
<feature type="region of interest" description="Disordered" evidence="16">
    <location>
        <begin position="1"/>
        <end position="86"/>
    </location>
</feature>
<sequence length="1701" mass="196887">MSLRNKSVSAKHLSTANLNDNEASSASLVDPQDEEETSIKRTNTKLSRRYTQKKKTPSMMEFMTEFEQERRPSPPPTPGLPTMDVPEEEEEETVSFDEPENFSDTARLTMHASAVSGYGDSPRLYKPASIDPELDRQKQHRYLTRDDIRMGLNVIMDTLRGVAKRVVNLNQQRFDPTARPETEQNRRDELEERRRERKRPEEDQDSDSSILAVCRVIVHGVFLNPPTSHAPRAYLRHSWDRIDFISIVAYWVDFCLLISHQEIIEEEGRRLLVFKMLSALVLLRLMNITDGSKVILNSLKKAAPLLGNVLFFVFFFFVIFAIIGVQSFSGSFQRHCVWHDPNNSSNTAELQQYCGGYVNETGSIVPYKLKSGEHALWSKGFICEQGLICEETENPYGGTISFDNIFSSMMIVMICAGVQSWTDRMYDMMDAEYVFASSYFIVIVIVMNFWLINLFIAVITEMFAKVREDSQHSAFTSSTAKPVLADISEEGWEFSEAVDAQDIKRRRSILSWTLIITKPFWIFLVVVDLVAMAIKNNDMTQDQLDALDMLETIFSLAFLFEILLRMLAQRKDLRAFFKDRRNSTDFLISVITCIIQIPSIKQHTLVYIWFTGFQVLRIYRVVMAIPRLRNLMSRILGREEMRFFSIYNTFAALYQLFSGEDWTTVLYNVLEAGSTNKNSAIYALFLVFWFCFSNFVLVNMFIAVLMENFEIAEEDKRKNQVLSFMKKTETEMNKKTVVSRWNIYRYFKPQPKGLNISSIPNNLILSVQKNVVKEFMNETEPEPERYHMKHKEPKEKKKNRMVSKAMDFFGRIFPAPEQPALQGTSHTARFSLQLDAPLDQVTGTFYDLKGRHSDEPRALRYLVDPTLRDTVASRYQETADQDIDERRALKRDFIAAHPTYDRSLYLFSNRNKFRLCLIFSVLITCCVIANVVTTVHNSPVFQYKHRNDHAEVMKLVYADWAFTVIFTIEFLIKVIADGLWLTPNAYLMNGWNALDLFVLVTLYMSNFNQFSSATGIERGFRAFKALRALRLINLLGPAKDTFTAILFTGLPRILDAAVLGLCLIVPFALYGQNVFMGLFYQCNDDDSVGKIDCLFENSLSTQEPMPDDTSIYMPRQWANPYDYNFDSFWRSLLVLFEIASGEGWIDVMETSMGIVGKDESPEQDASQLWGIFFMVYNLAGSVFVISLFLGVVIENFTRRNGTAYLTSDQRRWLDLKKFLNQIRPAKRPSVIPTDRLRKMCYDWTVEKRGQFYKFMTMIVTANIVFLCVDTISDSDPGSSDTNTWDSVKVYIYLGFIVVYFLEILTKLLGLGWPSFRKNLWNLFDLVMVIGGFITTIIHFINPSLQSNVELQKLFMTALCLKLVQRSDSLNQLFTTMAASAYQIINVFAVWIIVLTTYSIMFMQIFGLTKYGPNATNEHVNFRTFPITLISLIRYSSGEGWNDVMHDFTVEYPNCVVADNYLDSDCGSLRWSYFLFLSFNIISMYIFTSVFVAVVADNFSYVYQTQANFSLVNRDEIRKFKMTWASVDQERTGYVKPKDYMTFWRKLDGLFTVRTFEPEYNFKNLVNECRIKPKLDKYDHCLDLKALNRKLNQLNPQEIHKKRQDLEKIYWETALIESGSKGVSFNQMLLMLSQRKLIVPENSLVLGDLLENQKKEEAINTLISIDRVRGLMETIALRKKFLKHLKNQRQPQMPEIMVENID</sequence>
<accession>A0A367KMR8</accession>
<keyword evidence="8" id="KW-0851">Voltage-gated channel</keyword>
<evidence type="ECO:0000256" key="3">
    <source>
        <dbReference type="ARBA" id="ARBA00022475"/>
    </source>
</evidence>
<evidence type="ECO:0000256" key="4">
    <source>
        <dbReference type="ARBA" id="ARBA00022568"/>
    </source>
</evidence>
<keyword evidence="7" id="KW-0106">Calcium</keyword>
<dbReference type="Gene3D" id="1.20.120.350">
    <property type="entry name" value="Voltage-gated potassium channels. Chain C"/>
    <property type="match status" value="2"/>
</dbReference>
<feature type="transmembrane region" description="Helical" evidence="17">
    <location>
        <begin position="405"/>
        <end position="422"/>
    </location>
</feature>
<feature type="transmembrane region" description="Helical" evidence="17">
    <location>
        <begin position="434"/>
        <end position="459"/>
    </location>
</feature>
<dbReference type="GO" id="GO:0005891">
    <property type="term" value="C:voltage-gated calcium channel complex"/>
    <property type="evidence" value="ECO:0007669"/>
    <property type="project" value="TreeGrafter"/>
</dbReference>
<feature type="domain" description="Ion transport" evidence="18">
    <location>
        <begin position="520"/>
        <end position="633"/>
    </location>
</feature>
<keyword evidence="2" id="KW-0813">Transport</keyword>
<dbReference type="OrthoDB" id="416585at2759"/>
<dbReference type="EMBL" id="PJQM01001011">
    <property type="protein sequence ID" value="RCI03458.1"/>
    <property type="molecule type" value="Genomic_DNA"/>
</dbReference>
<keyword evidence="9 17" id="KW-1133">Transmembrane helix</keyword>
<feature type="transmembrane region" description="Helical" evidence="17">
    <location>
        <begin position="1472"/>
        <end position="1495"/>
    </location>
</feature>
<dbReference type="GO" id="GO:0098703">
    <property type="term" value="P:calcium ion import across plasma membrane"/>
    <property type="evidence" value="ECO:0007669"/>
    <property type="project" value="TreeGrafter"/>
</dbReference>
<feature type="transmembrane region" description="Helical" evidence="17">
    <location>
        <begin position="271"/>
        <end position="289"/>
    </location>
</feature>
<keyword evidence="11 17" id="KW-0472">Membrane</keyword>
<feature type="transmembrane region" description="Helical" evidence="17">
    <location>
        <begin position="606"/>
        <end position="622"/>
    </location>
</feature>
<evidence type="ECO:0000256" key="1">
    <source>
        <dbReference type="ARBA" id="ARBA00004651"/>
    </source>
</evidence>
<feature type="transmembrane region" description="Helical" evidence="17">
    <location>
        <begin position="1291"/>
        <end position="1312"/>
    </location>
</feature>
<feature type="transmembrane region" description="Helical" evidence="17">
    <location>
        <begin position="915"/>
        <end position="935"/>
    </location>
</feature>
<protein>
    <recommendedName>
        <fullName evidence="15">Calcium-channel protein CCH1</fullName>
    </recommendedName>
</protein>